<evidence type="ECO:0000256" key="5">
    <source>
        <dbReference type="ARBA" id="ARBA00022723"/>
    </source>
</evidence>
<evidence type="ECO:0000256" key="8">
    <source>
        <dbReference type="ARBA" id="ARBA00023027"/>
    </source>
</evidence>
<dbReference type="InterPro" id="IPR015797">
    <property type="entry name" value="NUDIX_hydrolase-like_dom_sf"/>
</dbReference>
<proteinExistence type="inferred from homology"/>
<feature type="domain" description="Nudix hydrolase" evidence="11">
    <location>
        <begin position="173"/>
        <end position="295"/>
    </location>
</feature>
<dbReference type="Gene3D" id="3.90.79.20">
    <property type="match status" value="1"/>
</dbReference>
<dbReference type="Pfam" id="PF09296">
    <property type="entry name" value="NUDIX-like"/>
    <property type="match status" value="1"/>
</dbReference>
<dbReference type="PANTHER" id="PTHR42904:SF6">
    <property type="entry name" value="NAD-CAPPED RNA HYDROLASE NUDT12"/>
    <property type="match status" value="1"/>
</dbReference>
<dbReference type="NCBIfam" id="NF001299">
    <property type="entry name" value="PRK00241.1"/>
    <property type="match status" value="1"/>
</dbReference>
<dbReference type="PRINTS" id="PR00502">
    <property type="entry name" value="NUDIXFAMILY"/>
</dbReference>
<evidence type="ECO:0000256" key="3">
    <source>
        <dbReference type="ARBA" id="ARBA00009595"/>
    </source>
</evidence>
<dbReference type="EMBL" id="BAAAEU010000023">
    <property type="protein sequence ID" value="GAA0719140.1"/>
    <property type="molecule type" value="Genomic_DNA"/>
</dbReference>
<dbReference type="PROSITE" id="PS51462">
    <property type="entry name" value="NUDIX"/>
    <property type="match status" value="1"/>
</dbReference>
<comment type="cofactor">
    <cofactor evidence="1">
        <name>Mg(2+)</name>
        <dbReference type="ChEBI" id="CHEBI:18420"/>
    </cofactor>
</comment>
<dbReference type="PROSITE" id="PS00893">
    <property type="entry name" value="NUDIX_BOX"/>
    <property type="match status" value="1"/>
</dbReference>
<keyword evidence="13" id="KW-1185">Reference proteome</keyword>
<organism evidence="12 13">
    <name type="scientific">Dokdonella soli</name>
    <dbReference type="NCBI Taxonomy" id="529810"/>
    <lineage>
        <taxon>Bacteria</taxon>
        <taxon>Pseudomonadati</taxon>
        <taxon>Pseudomonadota</taxon>
        <taxon>Gammaproteobacteria</taxon>
        <taxon>Lysobacterales</taxon>
        <taxon>Rhodanobacteraceae</taxon>
        <taxon>Dokdonella</taxon>
    </lineage>
</organism>
<comment type="caution">
    <text evidence="12">The sequence shown here is derived from an EMBL/GenBank/DDBJ whole genome shotgun (WGS) entry which is preliminary data.</text>
</comment>
<keyword evidence="7" id="KW-0460">Magnesium</keyword>
<keyword evidence="8" id="KW-0520">NAD</keyword>
<sequence>MFVSDRTNIFAGIALDRNAELRDDAEWAAAQLADPTARFLLLGAEAAGGRQALLQAASEALRWLDQDERRRFAPDLAPTYLGSDGIGPLFSLCAEASLADRVRAELGGVFIDLRSAGMRLHPFQAGLFAYARAIAHWQARTRWCGACGATLQLVALGHRGKCTNPSCALEHFPRVDPAMIVIVSWRDQCLLGSQSTWSENRWSTLAGFIEPGESLEDAVRREVFEEAGVKVGACAYHSSQPWPFPSSLMLGFTAEAEDPAIRLGRELSDARWFSVDEIVDGLAEHRLVLPPRLSVSHELIAHWLRERAGLELAELLSDEPWQKPRA</sequence>
<dbReference type="InterPro" id="IPR015375">
    <property type="entry name" value="NADH_PPase-like_N"/>
</dbReference>
<evidence type="ECO:0000256" key="10">
    <source>
        <dbReference type="RuleBase" id="RU003476"/>
    </source>
</evidence>
<evidence type="ECO:0000313" key="13">
    <source>
        <dbReference type="Proteomes" id="UP001501523"/>
    </source>
</evidence>
<dbReference type="SUPFAM" id="SSF55811">
    <property type="entry name" value="Nudix"/>
    <property type="match status" value="1"/>
</dbReference>
<evidence type="ECO:0000256" key="9">
    <source>
        <dbReference type="ARBA" id="ARBA00023679"/>
    </source>
</evidence>
<gene>
    <name evidence="12" type="primary">nudC</name>
    <name evidence="12" type="ORF">GCM10009105_27450</name>
</gene>
<dbReference type="InterPro" id="IPR050241">
    <property type="entry name" value="NAD-cap_RNA_hydrolase_NudC"/>
</dbReference>
<keyword evidence="5" id="KW-0479">Metal-binding</keyword>
<dbReference type="Pfam" id="PF00293">
    <property type="entry name" value="NUDIX"/>
    <property type="match status" value="1"/>
</dbReference>
<dbReference type="CDD" id="cd03429">
    <property type="entry name" value="NUDIX_NADH_pyrophosphatase_Nudt13"/>
    <property type="match status" value="1"/>
</dbReference>
<dbReference type="InterPro" id="IPR020084">
    <property type="entry name" value="NUDIX_hydrolase_CS"/>
</dbReference>
<accession>A0ABN1IQ89</accession>
<dbReference type="Proteomes" id="UP001501523">
    <property type="component" value="Unassembled WGS sequence"/>
</dbReference>
<evidence type="ECO:0000256" key="4">
    <source>
        <dbReference type="ARBA" id="ARBA00012381"/>
    </source>
</evidence>
<dbReference type="PANTHER" id="PTHR42904">
    <property type="entry name" value="NUDIX HYDROLASE, NUDC SUBFAMILY"/>
    <property type="match status" value="1"/>
</dbReference>
<dbReference type="InterPro" id="IPR000086">
    <property type="entry name" value="NUDIX_hydrolase_dom"/>
</dbReference>
<dbReference type="InterPro" id="IPR049734">
    <property type="entry name" value="NudC-like_C"/>
</dbReference>
<reference evidence="12 13" key="1">
    <citation type="journal article" date="2019" name="Int. J. Syst. Evol. Microbiol.">
        <title>The Global Catalogue of Microorganisms (GCM) 10K type strain sequencing project: providing services to taxonomists for standard genome sequencing and annotation.</title>
        <authorList>
            <consortium name="The Broad Institute Genomics Platform"/>
            <consortium name="The Broad Institute Genome Sequencing Center for Infectious Disease"/>
            <person name="Wu L."/>
            <person name="Ma J."/>
        </authorList>
    </citation>
    <scope>NUCLEOTIDE SEQUENCE [LARGE SCALE GENOMIC DNA]</scope>
    <source>
        <strain evidence="12 13">JCM 15421</strain>
    </source>
</reference>
<keyword evidence="6 10" id="KW-0378">Hydrolase</keyword>
<evidence type="ECO:0000256" key="7">
    <source>
        <dbReference type="ARBA" id="ARBA00022842"/>
    </source>
</evidence>
<evidence type="ECO:0000256" key="1">
    <source>
        <dbReference type="ARBA" id="ARBA00001946"/>
    </source>
</evidence>
<dbReference type="InterPro" id="IPR020476">
    <property type="entry name" value="Nudix_hydrolase"/>
</dbReference>
<comment type="catalytic activity">
    <reaction evidence="9">
        <text>a 5'-end NAD(+)-phospho-ribonucleoside in mRNA + H2O = a 5'-end phospho-adenosine-phospho-ribonucleoside in mRNA + beta-nicotinamide D-ribonucleotide + 2 H(+)</text>
        <dbReference type="Rhea" id="RHEA:60876"/>
        <dbReference type="Rhea" id="RHEA-COMP:15698"/>
        <dbReference type="Rhea" id="RHEA-COMP:15719"/>
        <dbReference type="ChEBI" id="CHEBI:14649"/>
        <dbReference type="ChEBI" id="CHEBI:15377"/>
        <dbReference type="ChEBI" id="CHEBI:15378"/>
        <dbReference type="ChEBI" id="CHEBI:144029"/>
        <dbReference type="ChEBI" id="CHEBI:144051"/>
    </reaction>
    <physiologicalReaction direction="left-to-right" evidence="9">
        <dbReference type="Rhea" id="RHEA:60877"/>
    </physiologicalReaction>
</comment>
<evidence type="ECO:0000313" key="12">
    <source>
        <dbReference type="EMBL" id="GAA0719140.1"/>
    </source>
</evidence>
<protein>
    <recommendedName>
        <fullName evidence="4">NAD(+) diphosphatase</fullName>
        <ecNumber evidence="4">3.6.1.22</ecNumber>
    </recommendedName>
</protein>
<comment type="similarity">
    <text evidence="3">Belongs to the Nudix hydrolase family. NudC subfamily.</text>
</comment>
<name>A0ABN1IQ89_9GAMM</name>
<evidence type="ECO:0000259" key="11">
    <source>
        <dbReference type="PROSITE" id="PS51462"/>
    </source>
</evidence>
<evidence type="ECO:0000256" key="2">
    <source>
        <dbReference type="ARBA" id="ARBA00001947"/>
    </source>
</evidence>
<comment type="cofactor">
    <cofactor evidence="2">
        <name>Zn(2+)</name>
        <dbReference type="ChEBI" id="CHEBI:29105"/>
    </cofactor>
</comment>
<dbReference type="Gene3D" id="3.90.79.10">
    <property type="entry name" value="Nucleoside Triphosphate Pyrophosphohydrolase"/>
    <property type="match status" value="1"/>
</dbReference>
<evidence type="ECO:0000256" key="6">
    <source>
        <dbReference type="ARBA" id="ARBA00022801"/>
    </source>
</evidence>
<dbReference type="EC" id="3.6.1.22" evidence="4"/>